<reference evidence="1" key="1">
    <citation type="submission" date="2014-11" db="EMBL/GenBank/DDBJ databases">
        <authorList>
            <person name="Amaro Gonzalez C."/>
        </authorList>
    </citation>
    <scope>NUCLEOTIDE SEQUENCE</scope>
</reference>
<name>A0A0E9WW44_ANGAN</name>
<accession>A0A0E9WW44</accession>
<reference evidence="1" key="2">
    <citation type="journal article" date="2015" name="Fish Shellfish Immunol.">
        <title>Early steps in the European eel (Anguilla anguilla)-Vibrio vulnificus interaction in the gills: Role of the RtxA13 toxin.</title>
        <authorList>
            <person name="Callol A."/>
            <person name="Pajuelo D."/>
            <person name="Ebbesson L."/>
            <person name="Teles M."/>
            <person name="MacKenzie S."/>
            <person name="Amaro C."/>
        </authorList>
    </citation>
    <scope>NUCLEOTIDE SEQUENCE</scope>
</reference>
<organism evidence="1">
    <name type="scientific">Anguilla anguilla</name>
    <name type="common">European freshwater eel</name>
    <name type="synonym">Muraena anguilla</name>
    <dbReference type="NCBI Taxonomy" id="7936"/>
    <lineage>
        <taxon>Eukaryota</taxon>
        <taxon>Metazoa</taxon>
        <taxon>Chordata</taxon>
        <taxon>Craniata</taxon>
        <taxon>Vertebrata</taxon>
        <taxon>Euteleostomi</taxon>
        <taxon>Actinopterygii</taxon>
        <taxon>Neopterygii</taxon>
        <taxon>Teleostei</taxon>
        <taxon>Anguilliformes</taxon>
        <taxon>Anguillidae</taxon>
        <taxon>Anguilla</taxon>
    </lineage>
</organism>
<protein>
    <submittedName>
        <fullName evidence="1">Uncharacterized protein</fullName>
    </submittedName>
</protein>
<proteinExistence type="predicted"/>
<dbReference type="AlphaFoldDB" id="A0A0E9WW44"/>
<dbReference type="EMBL" id="GBXM01014141">
    <property type="protein sequence ID" value="JAH94436.1"/>
    <property type="molecule type" value="Transcribed_RNA"/>
</dbReference>
<sequence length="44" mass="5145">MLSLNFPKCVHLAGYFVVIKRRLFVSRLSASERHFTCMNSQMLI</sequence>
<evidence type="ECO:0000313" key="1">
    <source>
        <dbReference type="EMBL" id="JAH94436.1"/>
    </source>
</evidence>